<dbReference type="RefSeq" id="WP_267279581.1">
    <property type="nucleotide sequence ID" value="NZ_JAOVZV010000001.1"/>
</dbReference>
<comment type="caution">
    <text evidence="1">The sequence shown here is derived from an EMBL/GenBank/DDBJ whole genome shotgun (WGS) entry which is preliminary data.</text>
</comment>
<proteinExistence type="predicted"/>
<keyword evidence="2" id="KW-1185">Reference proteome</keyword>
<accession>A0ABT3XYF2</accession>
<gene>
    <name evidence="1" type="ORF">OEA66_00920</name>
</gene>
<evidence type="ECO:0000313" key="2">
    <source>
        <dbReference type="Proteomes" id="UP001070176"/>
    </source>
</evidence>
<sequence>MAISYYDFKNLPDHSQQELVLAKGKLISETYKNELKFVLYEMSSFSVEIVYNKNNNKIAGLSVFQNKGNHGQ</sequence>
<evidence type="ECO:0000313" key="1">
    <source>
        <dbReference type="EMBL" id="MCX8530907.1"/>
    </source>
</evidence>
<name>A0ABT3XYF2_9FLAO</name>
<reference evidence="1" key="1">
    <citation type="submission" date="2022-10" db="EMBL/GenBank/DDBJ databases">
        <title>Chryseobacterium sp. nov., a novel bacterial species.</title>
        <authorList>
            <person name="Cao Y."/>
        </authorList>
    </citation>
    <scope>NUCLEOTIDE SEQUENCE</scope>
    <source>
        <strain evidence="1">KC 927</strain>
    </source>
</reference>
<dbReference type="EMBL" id="JAOVZV010000001">
    <property type="protein sequence ID" value="MCX8530907.1"/>
    <property type="molecule type" value="Genomic_DNA"/>
</dbReference>
<organism evidence="1 2">
    <name type="scientific">Chryseobacterium luquanense</name>
    <dbReference type="NCBI Taxonomy" id="2983766"/>
    <lineage>
        <taxon>Bacteria</taxon>
        <taxon>Pseudomonadati</taxon>
        <taxon>Bacteroidota</taxon>
        <taxon>Flavobacteriia</taxon>
        <taxon>Flavobacteriales</taxon>
        <taxon>Weeksellaceae</taxon>
        <taxon>Chryseobacterium group</taxon>
        <taxon>Chryseobacterium</taxon>
    </lineage>
</organism>
<dbReference type="Proteomes" id="UP001070176">
    <property type="component" value="Unassembled WGS sequence"/>
</dbReference>
<protein>
    <submittedName>
        <fullName evidence="1">Uncharacterized protein</fullName>
    </submittedName>
</protein>